<dbReference type="PANTHER" id="PTHR11926">
    <property type="entry name" value="GLUCOSYL/GLUCURONOSYL TRANSFERASES"/>
    <property type="match status" value="1"/>
</dbReference>
<protein>
    <submittedName>
        <fullName evidence="2">UDP-glycosyltransferase 74F2</fullName>
    </submittedName>
</protein>
<dbReference type="PANTHER" id="PTHR11926:SF1553">
    <property type="entry name" value="GLYCOSYLTRANSFERASE"/>
    <property type="match status" value="1"/>
</dbReference>
<dbReference type="GO" id="GO:0080044">
    <property type="term" value="F:quercetin 7-O-glucosyltransferase activity"/>
    <property type="evidence" value="ECO:0007669"/>
    <property type="project" value="TreeGrafter"/>
</dbReference>
<reference evidence="2" key="1">
    <citation type="submission" date="2020-06" db="EMBL/GenBank/DDBJ databases">
        <authorList>
            <person name="Li T."/>
            <person name="Hu X."/>
            <person name="Zhang T."/>
            <person name="Song X."/>
            <person name="Zhang H."/>
            <person name="Dai N."/>
            <person name="Sheng W."/>
            <person name="Hou X."/>
            <person name="Wei L."/>
        </authorList>
    </citation>
    <scope>NUCLEOTIDE SEQUENCE</scope>
    <source>
        <strain evidence="2">KEN1</strain>
        <tissue evidence="2">Leaf</tissue>
    </source>
</reference>
<name>A0AAW2SN64_9LAMI</name>
<dbReference type="SUPFAM" id="SSF53756">
    <property type="entry name" value="UDP-Glycosyltransferase/glycogen phosphorylase"/>
    <property type="match status" value="1"/>
</dbReference>
<accession>A0AAW2SN64</accession>
<dbReference type="EMBL" id="JACGWN010000016">
    <property type="protein sequence ID" value="KAL0393872.1"/>
    <property type="molecule type" value="Genomic_DNA"/>
</dbReference>
<comment type="caution">
    <text evidence="2">The sequence shown here is derived from an EMBL/GenBank/DDBJ whole genome shotgun (WGS) entry which is preliminary data.</text>
</comment>
<organism evidence="2">
    <name type="scientific">Sesamum latifolium</name>
    <dbReference type="NCBI Taxonomy" id="2727402"/>
    <lineage>
        <taxon>Eukaryota</taxon>
        <taxon>Viridiplantae</taxon>
        <taxon>Streptophyta</taxon>
        <taxon>Embryophyta</taxon>
        <taxon>Tracheophyta</taxon>
        <taxon>Spermatophyta</taxon>
        <taxon>Magnoliopsida</taxon>
        <taxon>eudicotyledons</taxon>
        <taxon>Gunneridae</taxon>
        <taxon>Pentapetalae</taxon>
        <taxon>asterids</taxon>
        <taxon>lamiids</taxon>
        <taxon>Lamiales</taxon>
        <taxon>Pedaliaceae</taxon>
        <taxon>Sesamum</taxon>
    </lineage>
</organism>
<dbReference type="GO" id="GO:0080043">
    <property type="term" value="F:quercetin 3-O-glucosyltransferase activity"/>
    <property type="evidence" value="ECO:0007669"/>
    <property type="project" value="TreeGrafter"/>
</dbReference>
<comment type="similarity">
    <text evidence="1">Belongs to the UDP-glycosyltransferase family.</text>
</comment>
<proteinExistence type="inferred from homology"/>
<sequence length="106" mass="12314">MATILPMKTIGPTTPSMYLDKRLTEDKDYDLSIFKPVDSCMKWLEERANKSVIYVSFGSMAELAAEQMEELALALKTTNKYFLWVVRSTEESKLPKSFIKRHMRKD</sequence>
<evidence type="ECO:0000313" key="2">
    <source>
        <dbReference type="EMBL" id="KAL0393872.1"/>
    </source>
</evidence>
<dbReference type="Gene3D" id="3.40.50.2000">
    <property type="entry name" value="Glycogen Phosphorylase B"/>
    <property type="match status" value="2"/>
</dbReference>
<reference evidence="2" key="2">
    <citation type="journal article" date="2024" name="Plant">
        <title>Genomic evolution and insights into agronomic trait innovations of Sesamum species.</title>
        <authorList>
            <person name="Miao H."/>
            <person name="Wang L."/>
            <person name="Qu L."/>
            <person name="Liu H."/>
            <person name="Sun Y."/>
            <person name="Le M."/>
            <person name="Wang Q."/>
            <person name="Wei S."/>
            <person name="Zheng Y."/>
            <person name="Lin W."/>
            <person name="Duan Y."/>
            <person name="Cao H."/>
            <person name="Xiong S."/>
            <person name="Wang X."/>
            <person name="Wei L."/>
            <person name="Li C."/>
            <person name="Ma Q."/>
            <person name="Ju M."/>
            <person name="Zhao R."/>
            <person name="Li G."/>
            <person name="Mu C."/>
            <person name="Tian Q."/>
            <person name="Mei H."/>
            <person name="Zhang T."/>
            <person name="Gao T."/>
            <person name="Zhang H."/>
        </authorList>
    </citation>
    <scope>NUCLEOTIDE SEQUENCE</scope>
    <source>
        <strain evidence="2">KEN1</strain>
    </source>
</reference>
<dbReference type="AlphaFoldDB" id="A0AAW2SN64"/>
<gene>
    <name evidence="2" type="ORF">Slati_4353400</name>
</gene>
<evidence type="ECO:0000256" key="1">
    <source>
        <dbReference type="ARBA" id="ARBA00009995"/>
    </source>
</evidence>